<organism evidence="2 3">
    <name type="scientific">Candidatus Beckwithbacteria bacterium CG23_combo_of_CG06-09_8_20_14_all_34_8</name>
    <dbReference type="NCBI Taxonomy" id="1974497"/>
    <lineage>
        <taxon>Bacteria</taxon>
        <taxon>Candidatus Beckwithiibacteriota</taxon>
    </lineage>
</organism>
<comment type="caution">
    <text evidence="2">The sequence shown here is derived from an EMBL/GenBank/DDBJ whole genome shotgun (WGS) entry which is preliminary data.</text>
</comment>
<gene>
    <name evidence="2" type="ORF">COX08_02580</name>
</gene>
<reference evidence="2 3" key="1">
    <citation type="submission" date="2017-09" db="EMBL/GenBank/DDBJ databases">
        <title>Depth-based differentiation of microbial function through sediment-hosted aquifers and enrichment of novel symbionts in the deep terrestrial subsurface.</title>
        <authorList>
            <person name="Probst A.J."/>
            <person name="Ladd B."/>
            <person name="Jarett J.K."/>
            <person name="Geller-Mcgrath D.E."/>
            <person name="Sieber C.M."/>
            <person name="Emerson J.B."/>
            <person name="Anantharaman K."/>
            <person name="Thomas B.C."/>
            <person name="Malmstrom R."/>
            <person name="Stieglmeier M."/>
            <person name="Klingl A."/>
            <person name="Woyke T."/>
            <person name="Ryan C.M."/>
            <person name="Banfield J.F."/>
        </authorList>
    </citation>
    <scope>NUCLEOTIDE SEQUENCE [LARGE SCALE GENOMIC DNA]</scope>
    <source>
        <strain evidence="2">CG23_combo_of_CG06-09_8_20_14_all_34_8</strain>
    </source>
</reference>
<feature type="region of interest" description="Disordered" evidence="1">
    <location>
        <begin position="1"/>
        <end position="24"/>
    </location>
</feature>
<evidence type="ECO:0000313" key="2">
    <source>
        <dbReference type="EMBL" id="PIP53151.1"/>
    </source>
</evidence>
<proteinExistence type="predicted"/>
<sequence>MYPNNMTHEQLTPSFANTGSDTQPIKENFFSRQSCRSDSMRAEWEAYLRGKYTPEEAKFKFNHQAHEENPPDPEFLLRTRILSPGEEVTLVELPDWAV</sequence>
<evidence type="ECO:0000313" key="3">
    <source>
        <dbReference type="Proteomes" id="UP000229459"/>
    </source>
</evidence>
<evidence type="ECO:0000256" key="1">
    <source>
        <dbReference type="SAM" id="MobiDB-lite"/>
    </source>
</evidence>
<protein>
    <submittedName>
        <fullName evidence="2">Uncharacterized protein</fullName>
    </submittedName>
</protein>
<dbReference type="Proteomes" id="UP000229459">
    <property type="component" value="Unassembled WGS sequence"/>
</dbReference>
<name>A0A2H0B6A5_9BACT</name>
<dbReference type="AlphaFoldDB" id="A0A2H0B6A5"/>
<accession>A0A2H0B6A5</accession>
<dbReference type="EMBL" id="PCSR01000060">
    <property type="protein sequence ID" value="PIP53151.1"/>
    <property type="molecule type" value="Genomic_DNA"/>
</dbReference>